<reference evidence="1" key="1">
    <citation type="journal article" date="2014" name="Front. Microbiol.">
        <title>High frequency of phylogenetically diverse reductive dehalogenase-homologous genes in deep subseafloor sedimentary metagenomes.</title>
        <authorList>
            <person name="Kawai M."/>
            <person name="Futagami T."/>
            <person name="Toyoda A."/>
            <person name="Takaki Y."/>
            <person name="Nishi S."/>
            <person name="Hori S."/>
            <person name="Arai W."/>
            <person name="Tsubouchi T."/>
            <person name="Morono Y."/>
            <person name="Uchiyama I."/>
            <person name="Ito T."/>
            <person name="Fujiyama A."/>
            <person name="Inagaki F."/>
            <person name="Takami H."/>
        </authorList>
    </citation>
    <scope>NUCLEOTIDE SEQUENCE</scope>
    <source>
        <strain evidence="1">Expedition CK06-06</strain>
    </source>
</reference>
<dbReference type="EMBL" id="BART01011949">
    <property type="protein sequence ID" value="GAG89646.1"/>
    <property type="molecule type" value="Genomic_DNA"/>
</dbReference>
<evidence type="ECO:0000313" key="1">
    <source>
        <dbReference type="EMBL" id="GAG89646.1"/>
    </source>
</evidence>
<feature type="non-terminal residue" evidence="1">
    <location>
        <position position="1"/>
    </location>
</feature>
<protein>
    <submittedName>
        <fullName evidence="1">Uncharacterized protein</fullName>
    </submittedName>
</protein>
<sequence>PQRPTLDFHPKKYGRGLDHAVAVGENPAKVLDVFSPIREEYKY</sequence>
<proteinExistence type="predicted"/>
<organism evidence="1">
    <name type="scientific">marine sediment metagenome</name>
    <dbReference type="NCBI Taxonomy" id="412755"/>
    <lineage>
        <taxon>unclassified sequences</taxon>
        <taxon>metagenomes</taxon>
        <taxon>ecological metagenomes</taxon>
    </lineage>
</organism>
<comment type="caution">
    <text evidence="1">The sequence shown here is derived from an EMBL/GenBank/DDBJ whole genome shotgun (WGS) entry which is preliminary data.</text>
</comment>
<gene>
    <name evidence="1" type="ORF">S01H4_25186</name>
</gene>
<name>X1CZJ5_9ZZZZ</name>
<accession>X1CZJ5</accession>
<dbReference type="AlphaFoldDB" id="X1CZJ5"/>